<dbReference type="EMBL" id="PPUT01000028">
    <property type="protein sequence ID" value="RDC42472.1"/>
    <property type="molecule type" value="Genomic_DNA"/>
</dbReference>
<dbReference type="Pfam" id="PF01568">
    <property type="entry name" value="Molydop_binding"/>
    <property type="match status" value="1"/>
</dbReference>
<evidence type="ECO:0000256" key="2">
    <source>
        <dbReference type="ARBA" id="ARBA00022485"/>
    </source>
</evidence>
<dbReference type="GO" id="GO:0043546">
    <property type="term" value="F:molybdopterin cofactor binding"/>
    <property type="evidence" value="ECO:0007669"/>
    <property type="project" value="InterPro"/>
</dbReference>
<dbReference type="InterPro" id="IPR006657">
    <property type="entry name" value="MoPterin_dinucl-bd_dom"/>
</dbReference>
<evidence type="ECO:0000313" key="10">
    <source>
        <dbReference type="EMBL" id="RDC42472.1"/>
    </source>
</evidence>
<organism evidence="10 11">
    <name type="scientific">Adlercreutzia equolifaciens subsp. celatus</name>
    <dbReference type="NCBI Taxonomy" id="394340"/>
    <lineage>
        <taxon>Bacteria</taxon>
        <taxon>Bacillati</taxon>
        <taxon>Actinomycetota</taxon>
        <taxon>Coriobacteriia</taxon>
        <taxon>Eggerthellales</taxon>
        <taxon>Eggerthellaceae</taxon>
        <taxon>Adlercreutzia</taxon>
    </lineage>
</organism>
<dbReference type="PROSITE" id="PS51318">
    <property type="entry name" value="TAT"/>
    <property type="match status" value="1"/>
</dbReference>
<dbReference type="Proteomes" id="UP000253805">
    <property type="component" value="Unassembled WGS sequence"/>
</dbReference>
<dbReference type="Gene3D" id="2.20.25.90">
    <property type="entry name" value="ADC-like domains"/>
    <property type="match status" value="1"/>
</dbReference>
<dbReference type="InterPro" id="IPR006311">
    <property type="entry name" value="TAT_signal"/>
</dbReference>
<evidence type="ECO:0000259" key="9">
    <source>
        <dbReference type="PROSITE" id="PS51669"/>
    </source>
</evidence>
<name>A0A369NYP7_9ACTN</name>
<dbReference type="InterPro" id="IPR050612">
    <property type="entry name" value="Prok_Mopterin_Oxidored"/>
</dbReference>
<dbReference type="GO" id="GO:0016491">
    <property type="term" value="F:oxidoreductase activity"/>
    <property type="evidence" value="ECO:0007669"/>
    <property type="project" value="UniProtKB-KW"/>
</dbReference>
<dbReference type="SMART" id="SM00926">
    <property type="entry name" value="Molybdop_Fe4S4"/>
    <property type="match status" value="1"/>
</dbReference>
<comment type="similarity">
    <text evidence="1">Belongs to the prokaryotic molybdopterin-containing oxidoreductase family.</text>
</comment>
<evidence type="ECO:0000256" key="1">
    <source>
        <dbReference type="ARBA" id="ARBA00010312"/>
    </source>
</evidence>
<dbReference type="GO" id="GO:0046872">
    <property type="term" value="F:metal ion binding"/>
    <property type="evidence" value="ECO:0007669"/>
    <property type="project" value="UniProtKB-KW"/>
</dbReference>
<evidence type="ECO:0000256" key="7">
    <source>
        <dbReference type="ARBA" id="ARBA00023004"/>
    </source>
</evidence>
<keyword evidence="7" id="KW-0408">Iron</keyword>
<dbReference type="SUPFAM" id="SSF50692">
    <property type="entry name" value="ADC-like"/>
    <property type="match status" value="1"/>
</dbReference>
<keyword evidence="5" id="KW-0732">Signal</keyword>
<reference evidence="10 11" key="1">
    <citation type="journal article" date="2018" name="Elife">
        <title>Discovery and characterization of a prevalent human gut bacterial enzyme sufficient for the inactivation of a family of plant toxins.</title>
        <authorList>
            <person name="Koppel N."/>
            <person name="Bisanz J.E."/>
            <person name="Pandelia M.E."/>
            <person name="Turnbaugh P.J."/>
            <person name="Balskus E.P."/>
        </authorList>
    </citation>
    <scope>NUCLEOTIDE SEQUENCE [LARGE SCALE GENOMIC DNA]</scope>
    <source>
        <strain evidence="10 11">OB21 GAM 11</strain>
    </source>
</reference>
<keyword evidence="3" id="KW-0500">Molybdenum</keyword>
<dbReference type="RefSeq" id="WP_114549536.1">
    <property type="nucleotide sequence ID" value="NZ_DBFWAD010000019.1"/>
</dbReference>
<evidence type="ECO:0000256" key="3">
    <source>
        <dbReference type="ARBA" id="ARBA00022505"/>
    </source>
</evidence>
<accession>A0A369NYP7</accession>
<dbReference type="SUPFAM" id="SSF53706">
    <property type="entry name" value="Formate dehydrogenase/DMSO reductase, domains 1-3"/>
    <property type="match status" value="1"/>
</dbReference>
<evidence type="ECO:0000256" key="8">
    <source>
        <dbReference type="ARBA" id="ARBA00023014"/>
    </source>
</evidence>
<keyword evidence="6" id="KW-0560">Oxidoreductase</keyword>
<dbReference type="AlphaFoldDB" id="A0A369NYP7"/>
<protein>
    <submittedName>
        <fullName evidence="10">Molybdopterin oxidoreductase</fullName>
    </submittedName>
</protein>
<evidence type="ECO:0000256" key="4">
    <source>
        <dbReference type="ARBA" id="ARBA00022723"/>
    </source>
</evidence>
<evidence type="ECO:0000256" key="6">
    <source>
        <dbReference type="ARBA" id="ARBA00023002"/>
    </source>
</evidence>
<dbReference type="PROSITE" id="PS51669">
    <property type="entry name" value="4FE4S_MOW_BIS_MGD"/>
    <property type="match status" value="1"/>
</dbReference>
<proteinExistence type="inferred from homology"/>
<dbReference type="GO" id="GO:0051539">
    <property type="term" value="F:4 iron, 4 sulfur cluster binding"/>
    <property type="evidence" value="ECO:0007669"/>
    <property type="project" value="UniProtKB-KW"/>
</dbReference>
<dbReference type="Gene3D" id="2.40.40.20">
    <property type="match status" value="1"/>
</dbReference>
<dbReference type="PANTHER" id="PTHR43742">
    <property type="entry name" value="TRIMETHYLAMINE-N-OXIDE REDUCTASE"/>
    <property type="match status" value="1"/>
</dbReference>
<keyword evidence="8" id="KW-0411">Iron-sulfur</keyword>
<gene>
    <name evidence="10" type="ORF">C1850_09705</name>
</gene>
<keyword evidence="2" id="KW-0004">4Fe-4S</keyword>
<dbReference type="InterPro" id="IPR009010">
    <property type="entry name" value="Asp_de-COase-like_dom_sf"/>
</dbReference>
<feature type="domain" description="4Fe-4S Mo/W bis-MGD-type" evidence="9">
    <location>
        <begin position="56"/>
        <end position="112"/>
    </location>
</feature>
<comment type="caution">
    <text evidence="10">The sequence shown here is derived from an EMBL/GenBank/DDBJ whole genome shotgun (WGS) entry which is preliminary data.</text>
</comment>
<evidence type="ECO:0000256" key="5">
    <source>
        <dbReference type="ARBA" id="ARBA00022729"/>
    </source>
</evidence>
<evidence type="ECO:0000313" key="11">
    <source>
        <dbReference type="Proteomes" id="UP000253805"/>
    </source>
</evidence>
<sequence>MSENGLNISRRGFVAGAGAAALGAGLAGCSSGTAEKEGTDLASTSPEKTAYDPEAGEWIPTTCNMCFNNCSIKAHVVDGVVVELTGNPESSIGNGHICGKGAAGIMMLYDPNRITKPMKRTNPKKGFNEDPGWEEISWDEAYDLVDSHMREAIERSGPHAVIGMSMVASQIGSLVRGSALGAIYGSAEGASSDICGTGVHQMEYLLTGTGNARPDYKYCNYVIQFGTNAGTATRHGFNMTAELFANRRAEGLRHVVFDPHMGASGEKADLWVPIRPGTDAAAALAIANVLIEEGLIDVEFLKTRTNAPSLVNVETGRILFDETAGKSLYMDADGTPKTYDKCADPQLEGSFEVNGVACKTGFTLYKERVAKYTPEYQEEITTVPAATIRQIAKELGEAAHIGETIEIDGVTLPYRPAAVDAFSGITRHKHAFHICWAVFTLNNLIGSTNSVGGFCGFDPACNGWTDDNPNMSWHPAVWEPEGLIEYDGLLLGFPGSYYQKIYESDYTPTSMNLMELQPLSEDKHFVHVSQANPDLYHTQPAEVAFCYACNPIKWWGNYDEQAEIFKNYNYVIGIDMYLNESSYFYDVILPECCYLERSEPLPHAANNHRMIGGMGNPWTIAVWQKVVEPRDGAPSSWELFSELADRAGKNAEFIGLLNKFFRVKEEYAVPMDQKLEVEAFADSVLKSNIDEEHDFAWFKEHGVYDHPRDVDEAYLWANGDAGRVPMYFDFMLEAKEKVEAKVAELGIPWETDDYEALPDWKPGCGYEVVDSDFDIIPVYHTDAINTDSWLMENPYVNEINEENPYGYTIEMNAAKAKEKGLANGDKVRLSSLEGASVEGVLATSEGVHAECVSVIGGHWGSKSKYMPRAFNKGVPVVHLIPGQTPDRLDHICSAFDQCVRVKIEKIA</sequence>
<dbReference type="Gene3D" id="3.40.228.10">
    <property type="entry name" value="Dimethylsulfoxide Reductase, domain 2"/>
    <property type="match status" value="1"/>
</dbReference>
<dbReference type="Pfam" id="PF04879">
    <property type="entry name" value="Molybdop_Fe4S4"/>
    <property type="match status" value="1"/>
</dbReference>
<dbReference type="InterPro" id="IPR006963">
    <property type="entry name" value="Mopterin_OxRdtase_4Fe-4S_dom"/>
</dbReference>
<dbReference type="InterPro" id="IPR006656">
    <property type="entry name" value="Mopterin_OxRdtase"/>
</dbReference>
<dbReference type="PANTHER" id="PTHR43742:SF9">
    <property type="entry name" value="TETRATHIONATE REDUCTASE SUBUNIT A"/>
    <property type="match status" value="1"/>
</dbReference>
<dbReference type="Gene3D" id="3.40.50.740">
    <property type="match status" value="2"/>
</dbReference>
<dbReference type="Pfam" id="PF00384">
    <property type="entry name" value="Molybdopterin"/>
    <property type="match status" value="1"/>
</dbReference>
<keyword evidence="4" id="KW-0479">Metal-binding</keyword>